<keyword evidence="2" id="KW-1185">Reference proteome</keyword>
<comment type="caution">
    <text evidence="1">The sequence shown here is derived from an EMBL/GenBank/DDBJ whole genome shotgun (WGS) entry which is preliminary data.</text>
</comment>
<evidence type="ECO:0000313" key="2">
    <source>
        <dbReference type="Proteomes" id="UP000317010"/>
    </source>
</evidence>
<reference evidence="1 2" key="1">
    <citation type="submission" date="2019-07" db="EMBL/GenBank/DDBJ databases">
        <title>Genomic Encyclopedia of Archaeal and Bacterial Type Strains, Phase II (KMG-II): from individual species to whole genera.</title>
        <authorList>
            <person name="Goeker M."/>
        </authorList>
    </citation>
    <scope>NUCLEOTIDE SEQUENCE [LARGE SCALE GENOMIC DNA]</scope>
    <source>
        <strain evidence="1 2">ATCC BAA-1854</strain>
    </source>
</reference>
<dbReference type="RefSeq" id="WP_144909386.1">
    <property type="nucleotide sequence ID" value="NZ_VLLI01000001.1"/>
</dbReference>
<dbReference type="Proteomes" id="UP000317010">
    <property type="component" value="Unassembled WGS sequence"/>
</dbReference>
<dbReference type="AlphaFoldDB" id="A0A562UGA4"/>
<gene>
    <name evidence="1" type="ORF">JN11_00567</name>
</gene>
<name>A0A562UGA4_9SPHI</name>
<evidence type="ECO:0000313" key="1">
    <source>
        <dbReference type="EMBL" id="TWJ04844.1"/>
    </source>
</evidence>
<proteinExistence type="predicted"/>
<organism evidence="1 2">
    <name type="scientific">Mucilaginibacter frigoritolerans</name>
    <dbReference type="NCBI Taxonomy" id="652788"/>
    <lineage>
        <taxon>Bacteria</taxon>
        <taxon>Pseudomonadati</taxon>
        <taxon>Bacteroidota</taxon>
        <taxon>Sphingobacteriia</taxon>
        <taxon>Sphingobacteriales</taxon>
        <taxon>Sphingobacteriaceae</taxon>
        <taxon>Mucilaginibacter</taxon>
    </lineage>
</organism>
<accession>A0A562UGA4</accession>
<dbReference type="EMBL" id="VLLI01000001">
    <property type="protein sequence ID" value="TWJ04844.1"/>
    <property type="molecule type" value="Genomic_DNA"/>
</dbReference>
<sequence length="165" mass="19071">MLYQYFVYQSDRFFNEQISKNRYNVSDLVEIKVPIHTSAAQNWKRYESINGQVQFKNTCYNYVKLKLTADTIYLKCIPNYEKTRLFNQNIINAKAIADIPVNKNSHVPFGKVNFSITYNATASIFNFNPPLAIANSINTHICCYIIEHSIPLPEHPPKELNPTSC</sequence>
<protein>
    <submittedName>
        <fullName evidence="1">Uncharacterized protein</fullName>
    </submittedName>
</protein>
<dbReference type="OrthoDB" id="950503at2"/>